<keyword evidence="4" id="KW-0805">Transcription regulation</keyword>
<feature type="region of interest" description="Disordered" evidence="7">
    <location>
        <begin position="243"/>
        <end position="329"/>
    </location>
</feature>
<evidence type="ECO:0000256" key="7">
    <source>
        <dbReference type="SAM" id="MobiDB-lite"/>
    </source>
</evidence>
<comment type="subcellular location">
    <subcellularLocation>
        <location evidence="1">Nucleus</location>
    </subcellularLocation>
</comment>
<dbReference type="Pfam" id="PF10406">
    <property type="entry name" value="TAF8_C"/>
    <property type="match status" value="1"/>
</dbReference>
<dbReference type="PANTHER" id="PTHR46469:SF1">
    <property type="entry name" value="TRANSCRIPTION INITIATION FACTOR TFIID SUBUNIT 8"/>
    <property type="match status" value="1"/>
</dbReference>
<protein>
    <recommendedName>
        <fullName evidence="3">Transcription initiation factor TFIID subunit 8</fullName>
    </recommendedName>
</protein>
<sequence>MSGSSSGGALGSSGDTSTMPTAISYRQCLKSSVIAILSETGFSKVDSSYVVDVLCEMLQSLLYELGRSSRAFGDLACRSQPLPADVVVAMAEMGLQMNGLREYALRTARKTLGNPQAAQPPKPISILHTGDRSKRFKTHFIPDYFPELPDSHSFVRTATHKQPITDYESVREKASSQKRDVERALTRFIAKTGKTHSLFKTDDTNLYPLISSDRSMAPESPDLPPYLNALLFKDQIFDEDEREFLPKKRVEKHDPDDEDMIKDEDGEKKPKEVLESESSVSASSTSPSKKEAKSPKDKSESETCSNPYMRLLKMSRHNPISKFKKVPPS</sequence>
<dbReference type="OrthoDB" id="2193813at2759"/>
<comment type="similarity">
    <text evidence="2">Belongs to the TAF8 family.</text>
</comment>
<feature type="compositionally biased region" description="Low complexity" evidence="7">
    <location>
        <begin position="276"/>
        <end position="287"/>
    </location>
</feature>
<name>A0A0K2VDH2_LEPSM</name>
<evidence type="ECO:0000256" key="6">
    <source>
        <dbReference type="ARBA" id="ARBA00023242"/>
    </source>
</evidence>
<dbReference type="Pfam" id="PF07524">
    <property type="entry name" value="Bromo_TP"/>
    <property type="match status" value="1"/>
</dbReference>
<evidence type="ECO:0000256" key="1">
    <source>
        <dbReference type="ARBA" id="ARBA00004123"/>
    </source>
</evidence>
<dbReference type="CDD" id="cd22918">
    <property type="entry name" value="HFD_TAF8"/>
    <property type="match status" value="1"/>
</dbReference>
<dbReference type="PANTHER" id="PTHR46469">
    <property type="entry name" value="TRANSCRIPTION INITIATION FACTOR TFIID SUBUNIT 8"/>
    <property type="match status" value="1"/>
</dbReference>
<dbReference type="SMART" id="SM00576">
    <property type="entry name" value="BTP"/>
    <property type="match status" value="1"/>
</dbReference>
<dbReference type="GO" id="GO:0006367">
    <property type="term" value="P:transcription initiation at RNA polymerase II promoter"/>
    <property type="evidence" value="ECO:0007669"/>
    <property type="project" value="TreeGrafter"/>
</dbReference>
<dbReference type="GO" id="GO:0005669">
    <property type="term" value="C:transcription factor TFIID complex"/>
    <property type="evidence" value="ECO:0007669"/>
    <property type="project" value="InterPro"/>
</dbReference>
<feature type="compositionally biased region" description="Basic and acidic residues" evidence="7">
    <location>
        <begin position="288"/>
        <end position="301"/>
    </location>
</feature>
<dbReference type="InterPro" id="IPR037818">
    <property type="entry name" value="TAF8"/>
</dbReference>
<feature type="domain" description="Bromodomain associated" evidence="8">
    <location>
        <begin position="22"/>
        <end position="99"/>
    </location>
</feature>
<evidence type="ECO:0000256" key="5">
    <source>
        <dbReference type="ARBA" id="ARBA00023163"/>
    </source>
</evidence>
<evidence type="ECO:0000259" key="8">
    <source>
        <dbReference type="SMART" id="SM00576"/>
    </source>
</evidence>
<dbReference type="Gene3D" id="1.10.20.10">
    <property type="entry name" value="Histone, subunit A"/>
    <property type="match status" value="1"/>
</dbReference>
<evidence type="ECO:0000256" key="4">
    <source>
        <dbReference type="ARBA" id="ARBA00023015"/>
    </source>
</evidence>
<dbReference type="AlphaFoldDB" id="A0A0K2VDH2"/>
<dbReference type="RefSeq" id="XP_040582279.1">
    <property type="nucleotide sequence ID" value="XM_040726345.2"/>
</dbReference>
<dbReference type="KEGG" id="lsm:121130604"/>
<evidence type="ECO:0000256" key="2">
    <source>
        <dbReference type="ARBA" id="ARBA00008767"/>
    </source>
</evidence>
<evidence type="ECO:0000313" key="9">
    <source>
        <dbReference type="EMBL" id="CDW47961.1"/>
    </source>
</evidence>
<dbReference type="GO" id="GO:0046982">
    <property type="term" value="F:protein heterodimerization activity"/>
    <property type="evidence" value="ECO:0007669"/>
    <property type="project" value="InterPro"/>
</dbReference>
<dbReference type="InterPro" id="IPR019473">
    <property type="entry name" value="TFIID_su8_C"/>
</dbReference>
<dbReference type="EMBL" id="HACA01030600">
    <property type="protein sequence ID" value="CDW47961.1"/>
    <property type="molecule type" value="Transcribed_RNA"/>
</dbReference>
<feature type="compositionally biased region" description="Basic and acidic residues" evidence="7">
    <location>
        <begin position="243"/>
        <end position="255"/>
    </location>
</feature>
<organism evidence="9">
    <name type="scientific">Lepeophtheirus salmonis</name>
    <name type="common">Salmon louse</name>
    <name type="synonym">Caligus salmonis</name>
    <dbReference type="NCBI Taxonomy" id="72036"/>
    <lineage>
        <taxon>Eukaryota</taxon>
        <taxon>Metazoa</taxon>
        <taxon>Ecdysozoa</taxon>
        <taxon>Arthropoda</taxon>
        <taxon>Crustacea</taxon>
        <taxon>Multicrustacea</taxon>
        <taxon>Hexanauplia</taxon>
        <taxon>Copepoda</taxon>
        <taxon>Siphonostomatoida</taxon>
        <taxon>Caligidae</taxon>
        <taxon>Lepeophtheirus</taxon>
    </lineage>
</organism>
<feature type="compositionally biased region" description="Basic and acidic residues" evidence="7">
    <location>
        <begin position="263"/>
        <end position="274"/>
    </location>
</feature>
<dbReference type="CDD" id="cd08049">
    <property type="entry name" value="TAF8"/>
    <property type="match status" value="1"/>
</dbReference>
<dbReference type="GeneID" id="121130604"/>
<keyword evidence="5" id="KW-0804">Transcription</keyword>
<keyword evidence="6" id="KW-0539">Nucleus</keyword>
<dbReference type="InterPro" id="IPR009072">
    <property type="entry name" value="Histone-fold"/>
</dbReference>
<evidence type="ECO:0000256" key="3">
    <source>
        <dbReference type="ARBA" id="ARBA00017307"/>
    </source>
</evidence>
<proteinExistence type="inferred from homology"/>
<dbReference type="InterPro" id="IPR006565">
    <property type="entry name" value="BTP"/>
</dbReference>
<reference evidence="9" key="1">
    <citation type="submission" date="2014-05" db="EMBL/GenBank/DDBJ databases">
        <authorList>
            <person name="Chronopoulou M."/>
        </authorList>
    </citation>
    <scope>NUCLEOTIDE SEQUENCE</scope>
    <source>
        <tissue evidence="9">Whole organism</tissue>
    </source>
</reference>
<accession>A0A0K2VDH2</accession>